<dbReference type="EMBL" id="NNAY01004275">
    <property type="protein sequence ID" value="OXU18119.1"/>
    <property type="molecule type" value="Genomic_DNA"/>
</dbReference>
<organism evidence="2 3">
    <name type="scientific">Trichomalopsis sarcophagae</name>
    <dbReference type="NCBI Taxonomy" id="543379"/>
    <lineage>
        <taxon>Eukaryota</taxon>
        <taxon>Metazoa</taxon>
        <taxon>Ecdysozoa</taxon>
        <taxon>Arthropoda</taxon>
        <taxon>Hexapoda</taxon>
        <taxon>Insecta</taxon>
        <taxon>Pterygota</taxon>
        <taxon>Neoptera</taxon>
        <taxon>Endopterygota</taxon>
        <taxon>Hymenoptera</taxon>
        <taxon>Apocrita</taxon>
        <taxon>Proctotrupomorpha</taxon>
        <taxon>Chalcidoidea</taxon>
        <taxon>Pteromalidae</taxon>
        <taxon>Pteromalinae</taxon>
        <taxon>Trichomalopsis</taxon>
    </lineage>
</organism>
<name>A0A232EIC4_9HYME</name>
<protein>
    <submittedName>
        <fullName evidence="2">Uncharacterized protein</fullName>
    </submittedName>
</protein>
<evidence type="ECO:0000313" key="2">
    <source>
        <dbReference type="EMBL" id="OXU18119.1"/>
    </source>
</evidence>
<accession>A0A232EIC4</accession>
<sequence>MSPGLRPSSVRLLIAGFLRMTEKTLLAAAFEIPKASTNGVAAPKLMEPIIMLKKTFAQRSASHVEAGGVASELLGLAGEGDDGPHSGDNFLGYGAGDRVDLDLAASQSRADAHDAGQHEGHHWDTGHTDQRQLPACEESQAQATDESEHIVQKHRHLFAHAVLELDHVSVKFILSSAIAIATKCDNMYASCKLTLSICWRPRRSWTDRTRRCPGEAPNGAKALLVGNVIEEHDAEVGEHEEDHADRAVPDRELRHRLHHESVRDVHIAGNADVLWIDATAHFGLDHRADQLSEDINIARNRKARDYAAYHAKAHEHFLEAGLHCEETINKNPVPGAQGGQYVTSSSGVLWESETLSDKTHYSRNTNIAAATFLEVPGAQGIYGANEYGYGVIFKIILGDDVDTVYPGHQVPRKSLSSLYSYLAASKTPNQRISIKNVVNFP</sequence>
<feature type="region of interest" description="Disordered" evidence="1">
    <location>
        <begin position="106"/>
        <end position="128"/>
    </location>
</feature>
<feature type="compositionally biased region" description="Basic and acidic residues" evidence="1">
    <location>
        <begin position="110"/>
        <end position="128"/>
    </location>
</feature>
<keyword evidence="3" id="KW-1185">Reference proteome</keyword>
<dbReference type="AlphaFoldDB" id="A0A232EIC4"/>
<evidence type="ECO:0000313" key="3">
    <source>
        <dbReference type="Proteomes" id="UP000215335"/>
    </source>
</evidence>
<comment type="caution">
    <text evidence="2">The sequence shown here is derived from an EMBL/GenBank/DDBJ whole genome shotgun (WGS) entry which is preliminary data.</text>
</comment>
<evidence type="ECO:0000256" key="1">
    <source>
        <dbReference type="SAM" id="MobiDB-lite"/>
    </source>
</evidence>
<proteinExistence type="predicted"/>
<reference evidence="2 3" key="1">
    <citation type="journal article" date="2017" name="Curr. Biol.">
        <title>The Evolution of Venom by Co-option of Single-Copy Genes.</title>
        <authorList>
            <person name="Martinson E.O."/>
            <person name="Mrinalini"/>
            <person name="Kelkar Y.D."/>
            <person name="Chang C.H."/>
            <person name="Werren J.H."/>
        </authorList>
    </citation>
    <scope>NUCLEOTIDE SEQUENCE [LARGE SCALE GENOMIC DNA]</scope>
    <source>
        <strain evidence="2 3">Alberta</strain>
        <tissue evidence="2">Whole body</tissue>
    </source>
</reference>
<dbReference type="Proteomes" id="UP000215335">
    <property type="component" value="Unassembled WGS sequence"/>
</dbReference>
<gene>
    <name evidence="2" type="ORF">TSAR_011770</name>
</gene>